<comment type="caution">
    <text evidence="1">The sequence shown here is derived from an EMBL/GenBank/DDBJ whole genome shotgun (WGS) entry which is preliminary data.</text>
</comment>
<evidence type="ECO:0000313" key="2">
    <source>
        <dbReference type="Proteomes" id="UP000499080"/>
    </source>
</evidence>
<gene>
    <name evidence="1" type="ORF">AVEN_176091_1</name>
</gene>
<name>A0A4Y2RYK6_ARAVE</name>
<evidence type="ECO:0000313" key="1">
    <source>
        <dbReference type="EMBL" id="GBN80080.1"/>
    </source>
</evidence>
<dbReference type="Proteomes" id="UP000499080">
    <property type="component" value="Unassembled WGS sequence"/>
</dbReference>
<dbReference type="EMBL" id="BGPR01018767">
    <property type="protein sequence ID" value="GBN80080.1"/>
    <property type="molecule type" value="Genomic_DNA"/>
</dbReference>
<sequence length="110" mass="12004">MVTLVTPEDITAQCRIGCSASLARALTRPSCASGRTPKADTHYCITASRKTLDTRHACDGRYGNGIFHSILGVKERALFHLAQIEPTEVSFRFVLRSKTNSSPKFAKCCG</sequence>
<reference evidence="1 2" key="1">
    <citation type="journal article" date="2019" name="Sci. Rep.">
        <title>Orb-weaving spider Araneus ventricosus genome elucidates the spidroin gene catalogue.</title>
        <authorList>
            <person name="Kono N."/>
            <person name="Nakamura H."/>
            <person name="Ohtoshi R."/>
            <person name="Moran D.A.P."/>
            <person name="Shinohara A."/>
            <person name="Yoshida Y."/>
            <person name="Fujiwara M."/>
            <person name="Mori M."/>
            <person name="Tomita M."/>
            <person name="Arakawa K."/>
        </authorList>
    </citation>
    <scope>NUCLEOTIDE SEQUENCE [LARGE SCALE GENOMIC DNA]</scope>
</reference>
<dbReference type="AlphaFoldDB" id="A0A4Y2RYK6"/>
<protein>
    <submittedName>
        <fullName evidence="1">Uncharacterized protein</fullName>
    </submittedName>
</protein>
<keyword evidence="2" id="KW-1185">Reference proteome</keyword>
<accession>A0A4Y2RYK6</accession>
<proteinExistence type="predicted"/>
<organism evidence="1 2">
    <name type="scientific">Araneus ventricosus</name>
    <name type="common">Orbweaver spider</name>
    <name type="synonym">Epeira ventricosa</name>
    <dbReference type="NCBI Taxonomy" id="182803"/>
    <lineage>
        <taxon>Eukaryota</taxon>
        <taxon>Metazoa</taxon>
        <taxon>Ecdysozoa</taxon>
        <taxon>Arthropoda</taxon>
        <taxon>Chelicerata</taxon>
        <taxon>Arachnida</taxon>
        <taxon>Araneae</taxon>
        <taxon>Araneomorphae</taxon>
        <taxon>Entelegynae</taxon>
        <taxon>Araneoidea</taxon>
        <taxon>Araneidae</taxon>
        <taxon>Araneus</taxon>
    </lineage>
</organism>